<protein>
    <submittedName>
        <fullName evidence="1">Uncharacterized protein</fullName>
    </submittedName>
</protein>
<evidence type="ECO:0000313" key="1">
    <source>
        <dbReference type="EMBL" id="KAL1492565.1"/>
    </source>
</evidence>
<proteinExistence type="predicted"/>
<gene>
    <name evidence="1" type="ORF">ABEB36_010805</name>
</gene>
<reference evidence="1 2" key="1">
    <citation type="submission" date="2024-05" db="EMBL/GenBank/DDBJ databases">
        <title>Genetic variation in Jamaican populations of the coffee berry borer (Hypothenemus hampei).</title>
        <authorList>
            <person name="Errbii M."/>
            <person name="Myrie A."/>
        </authorList>
    </citation>
    <scope>NUCLEOTIDE SEQUENCE [LARGE SCALE GENOMIC DNA]</scope>
    <source>
        <strain evidence="1">JA-Hopewell-2020-01-JO</strain>
        <tissue evidence="1">Whole body</tissue>
    </source>
</reference>
<dbReference type="AlphaFoldDB" id="A0ABD1EDR3"/>
<dbReference type="EMBL" id="JBDJPC010000008">
    <property type="protein sequence ID" value="KAL1492565.1"/>
    <property type="molecule type" value="Genomic_DNA"/>
</dbReference>
<dbReference type="Proteomes" id="UP001566132">
    <property type="component" value="Unassembled WGS sequence"/>
</dbReference>
<keyword evidence="2" id="KW-1185">Reference proteome</keyword>
<sequence>MSSVQDIIERVGRTICLYQKHVIPLREFSAEDLKYFPIEYLTHYVSFIEVQLIWDKLPESYKSCPTLQLNLPCWQHYNKDPAIQFDGPPQPIKSCREFNVSNMNSKRNSVFTSNSSSPMETKKTGKTNVPDKVYIIGNTIEISYKPSTHPHQVTLKCVKKPIRFTYEEFTKFIDFVYKFYMDNEDFRYGFIDCEIPKWFDFVVGQYIFVTCWNDENTCGLEIQDTINKNDYISWNKNELTILRFKINAYFKNALNFDSEYLSNHWSDLNEFFSEL</sequence>
<accession>A0ABD1EDR3</accession>
<organism evidence="1 2">
    <name type="scientific">Hypothenemus hampei</name>
    <name type="common">Coffee berry borer</name>
    <dbReference type="NCBI Taxonomy" id="57062"/>
    <lineage>
        <taxon>Eukaryota</taxon>
        <taxon>Metazoa</taxon>
        <taxon>Ecdysozoa</taxon>
        <taxon>Arthropoda</taxon>
        <taxon>Hexapoda</taxon>
        <taxon>Insecta</taxon>
        <taxon>Pterygota</taxon>
        <taxon>Neoptera</taxon>
        <taxon>Endopterygota</taxon>
        <taxon>Coleoptera</taxon>
        <taxon>Polyphaga</taxon>
        <taxon>Cucujiformia</taxon>
        <taxon>Curculionidae</taxon>
        <taxon>Scolytinae</taxon>
        <taxon>Hypothenemus</taxon>
    </lineage>
</organism>
<evidence type="ECO:0000313" key="2">
    <source>
        <dbReference type="Proteomes" id="UP001566132"/>
    </source>
</evidence>
<name>A0ABD1EDR3_HYPHA</name>
<comment type="caution">
    <text evidence="1">The sequence shown here is derived from an EMBL/GenBank/DDBJ whole genome shotgun (WGS) entry which is preliminary data.</text>
</comment>